<feature type="transmembrane region" description="Helical" evidence="6">
    <location>
        <begin position="36"/>
        <end position="53"/>
    </location>
</feature>
<dbReference type="Proteomes" id="UP001597451">
    <property type="component" value="Unassembled WGS sequence"/>
</dbReference>
<dbReference type="NCBIfam" id="TIGR02872">
    <property type="entry name" value="spore_ytvI"/>
    <property type="match status" value="1"/>
</dbReference>
<name>A0ABW5Q2V8_9BACI</name>
<evidence type="ECO:0000256" key="1">
    <source>
        <dbReference type="ARBA" id="ARBA00004141"/>
    </source>
</evidence>
<dbReference type="RefSeq" id="WP_379562796.1">
    <property type="nucleotide sequence ID" value="NZ_JBHUMX010000041.1"/>
</dbReference>
<feature type="transmembrane region" description="Helical" evidence="6">
    <location>
        <begin position="254"/>
        <end position="271"/>
    </location>
</feature>
<protein>
    <submittedName>
        <fullName evidence="7">Sporulation integral membrane protein YtvI</fullName>
    </submittedName>
</protein>
<sequence length="376" mass="41925">MTKNHAWIIARFIIVIISTLASAWALVWIFQISYPFWIAALLVWMFYPLVRLIRSKVRLPNSLAVLVALLISLAVVFGAITGLVFLIIFGIKKLSEIIPDWIQSVSGQAQDFFNNTILPIWQRIGETMDVFSPSQQASLQDSISSMGSKLSSNIADIGTSLVNGLTQVFMIVPSFILAFLFVFIGFYFIGKDWEKLVRKVHTKTPETVWQKAKSFRNILRYRVWGLIRSQIIIMFIAAVIVFIGLLILGTEHTLAISIVVGLAEILPYLGSGTILGPWALYMVFTGDIGMAIGLVVLYAVTAIIRQSIEPKILSSSMNLDALAVLISLFVGLQLFGMIGVFVGPILLVMFIILDDIGVVRDVKNFIKYGFKEEQQK</sequence>
<dbReference type="InterPro" id="IPR002549">
    <property type="entry name" value="AI-2E-like"/>
</dbReference>
<keyword evidence="4 6" id="KW-1133">Transmembrane helix</keyword>
<evidence type="ECO:0000313" key="8">
    <source>
        <dbReference type="Proteomes" id="UP001597451"/>
    </source>
</evidence>
<keyword evidence="8" id="KW-1185">Reference proteome</keyword>
<feature type="transmembrane region" description="Helical" evidence="6">
    <location>
        <begin position="12"/>
        <end position="30"/>
    </location>
</feature>
<gene>
    <name evidence="7" type="primary">ytvI</name>
    <name evidence="7" type="ORF">ACFSUN_14485</name>
</gene>
<evidence type="ECO:0000256" key="2">
    <source>
        <dbReference type="ARBA" id="ARBA00009773"/>
    </source>
</evidence>
<feature type="transmembrane region" description="Helical" evidence="6">
    <location>
        <begin position="168"/>
        <end position="189"/>
    </location>
</feature>
<comment type="subcellular location">
    <subcellularLocation>
        <location evidence="1">Membrane</location>
        <topology evidence="1">Multi-pass membrane protein</topology>
    </subcellularLocation>
</comment>
<organism evidence="7 8">
    <name type="scientific">Oceanobacillus kapialis</name>
    <dbReference type="NCBI Taxonomy" id="481353"/>
    <lineage>
        <taxon>Bacteria</taxon>
        <taxon>Bacillati</taxon>
        <taxon>Bacillota</taxon>
        <taxon>Bacilli</taxon>
        <taxon>Bacillales</taxon>
        <taxon>Bacillaceae</taxon>
        <taxon>Oceanobacillus</taxon>
    </lineage>
</organism>
<keyword evidence="3 6" id="KW-0812">Transmembrane</keyword>
<evidence type="ECO:0000256" key="4">
    <source>
        <dbReference type="ARBA" id="ARBA00022989"/>
    </source>
</evidence>
<feature type="transmembrane region" description="Helical" evidence="6">
    <location>
        <begin position="223"/>
        <end position="248"/>
    </location>
</feature>
<proteinExistence type="inferred from homology"/>
<evidence type="ECO:0000256" key="3">
    <source>
        <dbReference type="ARBA" id="ARBA00022692"/>
    </source>
</evidence>
<evidence type="ECO:0000256" key="5">
    <source>
        <dbReference type="ARBA" id="ARBA00023136"/>
    </source>
</evidence>
<feature type="transmembrane region" description="Helical" evidence="6">
    <location>
        <begin position="278"/>
        <end position="304"/>
    </location>
</feature>
<dbReference type="EMBL" id="JBHUMX010000041">
    <property type="protein sequence ID" value="MFD2629992.1"/>
    <property type="molecule type" value="Genomic_DNA"/>
</dbReference>
<comment type="caution">
    <text evidence="7">The sequence shown here is derived from an EMBL/GenBank/DDBJ whole genome shotgun (WGS) entry which is preliminary data.</text>
</comment>
<reference evidence="8" key="1">
    <citation type="journal article" date="2019" name="Int. J. Syst. Evol. Microbiol.">
        <title>The Global Catalogue of Microorganisms (GCM) 10K type strain sequencing project: providing services to taxonomists for standard genome sequencing and annotation.</title>
        <authorList>
            <consortium name="The Broad Institute Genomics Platform"/>
            <consortium name="The Broad Institute Genome Sequencing Center for Infectious Disease"/>
            <person name="Wu L."/>
            <person name="Ma J."/>
        </authorList>
    </citation>
    <scope>NUCLEOTIDE SEQUENCE [LARGE SCALE GENOMIC DNA]</scope>
    <source>
        <strain evidence="8">TISTR 1858</strain>
    </source>
</reference>
<feature type="transmembrane region" description="Helical" evidence="6">
    <location>
        <begin position="324"/>
        <end position="353"/>
    </location>
</feature>
<feature type="transmembrane region" description="Helical" evidence="6">
    <location>
        <begin position="65"/>
        <end position="91"/>
    </location>
</feature>
<evidence type="ECO:0000313" key="7">
    <source>
        <dbReference type="EMBL" id="MFD2629992.1"/>
    </source>
</evidence>
<comment type="similarity">
    <text evidence="2">Belongs to the autoinducer-2 exporter (AI-2E) (TC 2.A.86) family.</text>
</comment>
<dbReference type="PANTHER" id="PTHR21716:SF68">
    <property type="entry name" value="TRANSPORT PROTEIN YTVI-RELATED"/>
    <property type="match status" value="1"/>
</dbReference>
<dbReference type="Pfam" id="PF01594">
    <property type="entry name" value="AI-2E_transport"/>
    <property type="match status" value="1"/>
</dbReference>
<dbReference type="PANTHER" id="PTHR21716">
    <property type="entry name" value="TRANSMEMBRANE PROTEIN"/>
    <property type="match status" value="1"/>
</dbReference>
<evidence type="ECO:0000256" key="6">
    <source>
        <dbReference type="SAM" id="Phobius"/>
    </source>
</evidence>
<accession>A0ABW5Q2V8</accession>
<keyword evidence="5 6" id="KW-0472">Membrane</keyword>
<dbReference type="InterPro" id="IPR014227">
    <property type="entry name" value="YtvI-like"/>
</dbReference>